<dbReference type="RefSeq" id="WP_138925391.1">
    <property type="nucleotide sequence ID" value="NZ_CP034412.1"/>
</dbReference>
<dbReference type="Pfam" id="PF03466">
    <property type="entry name" value="LysR_substrate"/>
    <property type="match status" value="1"/>
</dbReference>
<dbReference type="Gene3D" id="3.40.190.10">
    <property type="entry name" value="Periplasmic binding protein-like II"/>
    <property type="match status" value="2"/>
</dbReference>
<feature type="compositionally biased region" description="Polar residues" evidence="5">
    <location>
        <begin position="184"/>
        <end position="200"/>
    </location>
</feature>
<evidence type="ECO:0000256" key="4">
    <source>
        <dbReference type="ARBA" id="ARBA00023163"/>
    </source>
</evidence>
<dbReference type="PANTHER" id="PTHR30346">
    <property type="entry name" value="TRANSCRIPTIONAL DUAL REGULATOR HCAR-RELATED"/>
    <property type="match status" value="1"/>
</dbReference>
<comment type="similarity">
    <text evidence="1">Belongs to the LysR transcriptional regulatory family.</text>
</comment>
<dbReference type="EMBL" id="CP034412">
    <property type="protein sequence ID" value="QCY45834.1"/>
    <property type="molecule type" value="Genomic_DNA"/>
</dbReference>
<keyword evidence="3" id="KW-0238">DNA-binding</keyword>
<evidence type="ECO:0000256" key="1">
    <source>
        <dbReference type="ARBA" id="ARBA00009437"/>
    </source>
</evidence>
<evidence type="ECO:0000313" key="8">
    <source>
        <dbReference type="Proteomes" id="UP000307000"/>
    </source>
</evidence>
<feature type="domain" description="LysR substrate-binding" evidence="6">
    <location>
        <begin position="16"/>
        <end position="105"/>
    </location>
</feature>
<keyword evidence="2" id="KW-0805">Transcription regulation</keyword>
<dbReference type="KEGG" id="gcr:GcLGCM259_0041"/>
<keyword evidence="4" id="KW-0804">Transcription</keyword>
<evidence type="ECO:0000256" key="3">
    <source>
        <dbReference type="ARBA" id="ARBA00023125"/>
    </source>
</evidence>
<keyword evidence="8" id="KW-1185">Reference proteome</keyword>
<organism evidence="7 8">
    <name type="scientific">Glutamicibacter creatinolyticus</name>
    <dbReference type="NCBI Taxonomy" id="162496"/>
    <lineage>
        <taxon>Bacteria</taxon>
        <taxon>Bacillati</taxon>
        <taxon>Actinomycetota</taxon>
        <taxon>Actinomycetes</taxon>
        <taxon>Micrococcales</taxon>
        <taxon>Micrococcaceae</taxon>
        <taxon>Glutamicibacter</taxon>
    </lineage>
</organism>
<dbReference type="AlphaFoldDB" id="A0A5B7WRE6"/>
<evidence type="ECO:0000313" key="7">
    <source>
        <dbReference type="EMBL" id="QCY45834.1"/>
    </source>
</evidence>
<proteinExistence type="inferred from homology"/>
<dbReference type="PANTHER" id="PTHR30346:SF0">
    <property type="entry name" value="HCA OPERON TRANSCRIPTIONAL ACTIVATOR HCAR"/>
    <property type="match status" value="1"/>
</dbReference>
<dbReference type="GO" id="GO:0003700">
    <property type="term" value="F:DNA-binding transcription factor activity"/>
    <property type="evidence" value="ECO:0007669"/>
    <property type="project" value="TreeGrafter"/>
</dbReference>
<dbReference type="GO" id="GO:0032993">
    <property type="term" value="C:protein-DNA complex"/>
    <property type="evidence" value="ECO:0007669"/>
    <property type="project" value="TreeGrafter"/>
</dbReference>
<dbReference type="SUPFAM" id="SSF53850">
    <property type="entry name" value="Periplasmic binding protein-like II"/>
    <property type="match status" value="1"/>
</dbReference>
<gene>
    <name evidence="7" type="ORF">GcLGCM259_0041</name>
</gene>
<dbReference type="InterPro" id="IPR005119">
    <property type="entry name" value="LysR_subst-bd"/>
</dbReference>
<dbReference type="GO" id="GO:0003677">
    <property type="term" value="F:DNA binding"/>
    <property type="evidence" value="ECO:0007669"/>
    <property type="project" value="UniProtKB-KW"/>
</dbReference>
<feature type="region of interest" description="Disordered" evidence="5">
    <location>
        <begin position="184"/>
        <end position="229"/>
    </location>
</feature>
<protein>
    <submittedName>
        <fullName evidence="7">LysR substrate binding domain protein</fullName>
    </submittedName>
</protein>
<evidence type="ECO:0000259" key="6">
    <source>
        <dbReference type="Pfam" id="PF03466"/>
    </source>
</evidence>
<evidence type="ECO:0000256" key="5">
    <source>
        <dbReference type="SAM" id="MobiDB-lite"/>
    </source>
</evidence>
<name>A0A5B7WRE6_9MICC</name>
<dbReference type="Proteomes" id="UP000307000">
    <property type="component" value="Chromosome"/>
</dbReference>
<dbReference type="CDD" id="cd05466">
    <property type="entry name" value="PBP2_LTTR_substrate"/>
    <property type="match status" value="1"/>
</dbReference>
<sequence>MQQLRITYAAGVVPGKWIDRFAQRYPQIELSARRHDAGPILEELSAGRADVVFVRYAPGQSPKDETRHVIPLYQELEVVCAAREHDVEYYDESIPAAEVEKFALLDLADYPPERGGVEMALEVVASGAFVARMPMSLARLHARKDVIHRVIEDGQPTQIGISWPVDAANLEIVEEFIGVVRGRSATSSRQASVRQKQQHQARTERKAGRKPAAGGNPSPGRHPKPRKRR</sequence>
<accession>A0A5B7WRE6</accession>
<evidence type="ECO:0000256" key="2">
    <source>
        <dbReference type="ARBA" id="ARBA00023015"/>
    </source>
</evidence>
<reference evidence="7 8" key="1">
    <citation type="submission" date="2018-12" db="EMBL/GenBank/DDBJ databases">
        <title>Complete Genome Sequence of Glutamicibacter creatinolyticus strain LGCM259,isolated from an abscess of a 12-year-old mare in Italy.</title>
        <authorList>
            <person name="Santos R.G."/>
            <person name="Silva A.L."/>
            <person name="Seyffert N."/>
            <person name="Castro T.L.P."/>
            <person name="Attili A.R."/>
            <person name="Rifici C."/>
            <person name="Mazzullo G."/>
            <person name="Brenig B."/>
            <person name="Venanzi F."/>
            <person name="Azevedo V."/>
        </authorList>
    </citation>
    <scope>NUCLEOTIDE SEQUENCE [LARGE SCALE GENOMIC DNA]</scope>
    <source>
        <strain evidence="7 8">LGCM 259</strain>
    </source>
</reference>